<organism evidence="2 3">
    <name type="scientific">Schizophyllum amplum</name>
    <dbReference type="NCBI Taxonomy" id="97359"/>
    <lineage>
        <taxon>Eukaryota</taxon>
        <taxon>Fungi</taxon>
        <taxon>Dikarya</taxon>
        <taxon>Basidiomycota</taxon>
        <taxon>Agaricomycotina</taxon>
        <taxon>Agaricomycetes</taxon>
        <taxon>Agaricomycetidae</taxon>
        <taxon>Agaricales</taxon>
        <taxon>Schizophyllaceae</taxon>
        <taxon>Schizophyllum</taxon>
    </lineage>
</organism>
<gene>
    <name evidence="2" type="ORF">BD626DRAFT_518877</name>
</gene>
<sequence>MDAYSSESSTDLHSPTSSADMHAPTDASGYLTPDQAALLLSATAHRLRPYTNEDAEFSRLIHLLRLVQQRLEETGYECQFDEELSVHLPPLLQSIARNFGPRLQNVSRFKKFLASSGVVEVLERAVDDLEEYALYLASARLAADRTSFEIHAPRYKVPRSCTSSPSARGSTSSRQPAPPSSRPRVRFGPHDSLTSRQAPIRRRVDSVENETEKASKIHMLTPTHSTGCQTSPSCTWTRTGFEGRLGGWGFEVQAGMSRFGPTCRGST</sequence>
<evidence type="ECO:0000256" key="1">
    <source>
        <dbReference type="SAM" id="MobiDB-lite"/>
    </source>
</evidence>
<feature type="region of interest" description="Disordered" evidence="1">
    <location>
        <begin position="1"/>
        <end position="27"/>
    </location>
</feature>
<feature type="compositionally biased region" description="Basic and acidic residues" evidence="1">
    <location>
        <begin position="202"/>
        <end position="211"/>
    </location>
</feature>
<evidence type="ECO:0000313" key="3">
    <source>
        <dbReference type="Proteomes" id="UP000320762"/>
    </source>
</evidence>
<dbReference type="AlphaFoldDB" id="A0A550BVP4"/>
<feature type="compositionally biased region" description="Low complexity" evidence="1">
    <location>
        <begin position="159"/>
        <end position="175"/>
    </location>
</feature>
<reference evidence="2 3" key="1">
    <citation type="journal article" date="2019" name="New Phytol.">
        <title>Comparative genomics reveals unique wood-decay strategies and fruiting body development in the Schizophyllaceae.</title>
        <authorList>
            <person name="Almasi E."/>
            <person name="Sahu N."/>
            <person name="Krizsan K."/>
            <person name="Balint B."/>
            <person name="Kovacs G.M."/>
            <person name="Kiss B."/>
            <person name="Cseklye J."/>
            <person name="Drula E."/>
            <person name="Henrissat B."/>
            <person name="Nagy I."/>
            <person name="Chovatia M."/>
            <person name="Adam C."/>
            <person name="LaButti K."/>
            <person name="Lipzen A."/>
            <person name="Riley R."/>
            <person name="Grigoriev I.V."/>
            <person name="Nagy L.G."/>
        </authorList>
    </citation>
    <scope>NUCLEOTIDE SEQUENCE [LARGE SCALE GENOMIC DNA]</scope>
    <source>
        <strain evidence="2 3">NL-1724</strain>
    </source>
</reference>
<evidence type="ECO:0000313" key="2">
    <source>
        <dbReference type="EMBL" id="TRM56583.1"/>
    </source>
</evidence>
<proteinExistence type="predicted"/>
<feature type="compositionally biased region" description="Polar residues" evidence="1">
    <location>
        <begin position="1"/>
        <end position="19"/>
    </location>
</feature>
<protein>
    <submittedName>
        <fullName evidence="2">Uncharacterized protein</fullName>
    </submittedName>
</protein>
<name>A0A550BVP4_9AGAR</name>
<feature type="region of interest" description="Disordered" evidence="1">
    <location>
        <begin position="157"/>
        <end position="211"/>
    </location>
</feature>
<dbReference type="Proteomes" id="UP000320762">
    <property type="component" value="Unassembled WGS sequence"/>
</dbReference>
<accession>A0A550BVP4</accession>
<keyword evidence="3" id="KW-1185">Reference proteome</keyword>
<dbReference type="EMBL" id="VDMD01000065">
    <property type="protein sequence ID" value="TRM56583.1"/>
    <property type="molecule type" value="Genomic_DNA"/>
</dbReference>
<comment type="caution">
    <text evidence="2">The sequence shown here is derived from an EMBL/GenBank/DDBJ whole genome shotgun (WGS) entry which is preliminary data.</text>
</comment>